<sequence length="245" mass="27865">MVWRAASMAAMAVALMAMLGAMQGTHEPIMLREDEDRVRDPASWRTMRADQLMRSYRYAMGYGDDRLKSVEMGGEGKKSKTSGIDHSKARDMSQGMINKWSKLNRQVFPRSFEEEEEASSLLHGHGARVKLHPKRIRSHRPSSPHVRTKHAVLPAVHLNNGMFSREEAKREDKRFSASQELSNYANLNNQIFSKSPRAARWHKETADEELASMQRLSSAVLPPRTRRSSPRPTRKGDGIASRLTR</sequence>
<dbReference type="HOGENOM" id="CLU_1135324_0_0_1"/>
<reference evidence="5" key="2">
    <citation type="submission" date="2012-11" db="EMBL/GenBank/DDBJ databases">
        <authorList>
            <person name="Kuo A."/>
            <person name="Curtis B.A."/>
            <person name="Tanifuji G."/>
            <person name="Burki F."/>
            <person name="Gruber A."/>
            <person name="Irimia M."/>
            <person name="Maruyama S."/>
            <person name="Arias M.C."/>
            <person name="Ball S.G."/>
            <person name="Gile G.H."/>
            <person name="Hirakawa Y."/>
            <person name="Hopkins J.F."/>
            <person name="Rensing S.A."/>
            <person name="Schmutz J."/>
            <person name="Symeonidi A."/>
            <person name="Elias M."/>
            <person name="Eveleigh R.J."/>
            <person name="Herman E.K."/>
            <person name="Klute M.J."/>
            <person name="Nakayama T."/>
            <person name="Obornik M."/>
            <person name="Reyes-Prieto A."/>
            <person name="Armbrust E.V."/>
            <person name="Aves S.J."/>
            <person name="Beiko R.G."/>
            <person name="Coutinho P."/>
            <person name="Dacks J.B."/>
            <person name="Durnford D.G."/>
            <person name="Fast N.M."/>
            <person name="Green B.R."/>
            <person name="Grisdale C."/>
            <person name="Hempe F."/>
            <person name="Henrissat B."/>
            <person name="Hoppner M.P."/>
            <person name="Ishida K.-I."/>
            <person name="Kim E."/>
            <person name="Koreny L."/>
            <person name="Kroth P.G."/>
            <person name="Liu Y."/>
            <person name="Malik S.-B."/>
            <person name="Maier U.G."/>
            <person name="McRose D."/>
            <person name="Mock T."/>
            <person name="Neilson J.A."/>
            <person name="Onodera N.T."/>
            <person name="Poole A.M."/>
            <person name="Pritham E.J."/>
            <person name="Richards T.A."/>
            <person name="Rocap G."/>
            <person name="Roy S.W."/>
            <person name="Sarai C."/>
            <person name="Schaack S."/>
            <person name="Shirato S."/>
            <person name="Slamovits C.H."/>
            <person name="Spencer D.F."/>
            <person name="Suzuki S."/>
            <person name="Worden A.Z."/>
            <person name="Zauner S."/>
            <person name="Barry K."/>
            <person name="Bell C."/>
            <person name="Bharti A.K."/>
            <person name="Crow J.A."/>
            <person name="Grimwood J."/>
            <person name="Kramer R."/>
            <person name="Lindquist E."/>
            <person name="Lucas S."/>
            <person name="Salamov A."/>
            <person name="McFadden G.I."/>
            <person name="Lane C.E."/>
            <person name="Keeling P.J."/>
            <person name="Gray M.W."/>
            <person name="Grigoriev I.V."/>
            <person name="Archibald J.M."/>
        </authorList>
    </citation>
    <scope>NUCLEOTIDE SEQUENCE</scope>
    <source>
        <strain evidence="5">CCMP2712</strain>
    </source>
</reference>
<dbReference type="PaxDb" id="55529-EKX54330"/>
<proteinExistence type="predicted"/>
<keyword evidence="2" id="KW-0732">Signal</keyword>
<evidence type="ECO:0000256" key="2">
    <source>
        <dbReference type="SAM" id="SignalP"/>
    </source>
</evidence>
<organism evidence="3">
    <name type="scientific">Guillardia theta (strain CCMP2712)</name>
    <name type="common">Cryptophyte</name>
    <dbReference type="NCBI Taxonomy" id="905079"/>
    <lineage>
        <taxon>Eukaryota</taxon>
        <taxon>Cryptophyceae</taxon>
        <taxon>Pyrenomonadales</taxon>
        <taxon>Geminigeraceae</taxon>
        <taxon>Guillardia</taxon>
    </lineage>
</organism>
<keyword evidence="5" id="KW-1185">Reference proteome</keyword>
<gene>
    <name evidence="3" type="ORF">GUITHDRAFT_149981</name>
</gene>
<protein>
    <submittedName>
        <fullName evidence="3 4">Uncharacterized protein</fullName>
    </submittedName>
</protein>
<accession>L1K1M0</accession>
<feature type="chain" id="PRO_5008772073" evidence="2">
    <location>
        <begin position="25"/>
        <end position="245"/>
    </location>
</feature>
<evidence type="ECO:0000313" key="4">
    <source>
        <dbReference type="EnsemblProtists" id="EKX54330"/>
    </source>
</evidence>
<feature type="region of interest" description="Disordered" evidence="1">
    <location>
        <begin position="69"/>
        <end position="90"/>
    </location>
</feature>
<feature type="signal peptide" evidence="2">
    <location>
        <begin position="1"/>
        <end position="24"/>
    </location>
</feature>
<dbReference type="Proteomes" id="UP000011087">
    <property type="component" value="Unassembled WGS sequence"/>
</dbReference>
<evidence type="ECO:0000313" key="5">
    <source>
        <dbReference type="Proteomes" id="UP000011087"/>
    </source>
</evidence>
<evidence type="ECO:0000256" key="1">
    <source>
        <dbReference type="SAM" id="MobiDB-lite"/>
    </source>
</evidence>
<feature type="compositionally biased region" description="Basic residues" evidence="1">
    <location>
        <begin position="224"/>
        <end position="233"/>
    </location>
</feature>
<reference evidence="3 5" key="1">
    <citation type="journal article" date="2012" name="Nature">
        <title>Algal genomes reveal evolutionary mosaicism and the fate of nucleomorphs.</title>
        <authorList>
            <consortium name="DOE Joint Genome Institute"/>
            <person name="Curtis B.A."/>
            <person name="Tanifuji G."/>
            <person name="Burki F."/>
            <person name="Gruber A."/>
            <person name="Irimia M."/>
            <person name="Maruyama S."/>
            <person name="Arias M.C."/>
            <person name="Ball S.G."/>
            <person name="Gile G.H."/>
            <person name="Hirakawa Y."/>
            <person name="Hopkins J.F."/>
            <person name="Kuo A."/>
            <person name="Rensing S.A."/>
            <person name="Schmutz J."/>
            <person name="Symeonidi A."/>
            <person name="Elias M."/>
            <person name="Eveleigh R.J."/>
            <person name="Herman E.K."/>
            <person name="Klute M.J."/>
            <person name="Nakayama T."/>
            <person name="Obornik M."/>
            <person name="Reyes-Prieto A."/>
            <person name="Armbrust E.V."/>
            <person name="Aves S.J."/>
            <person name="Beiko R.G."/>
            <person name="Coutinho P."/>
            <person name="Dacks J.B."/>
            <person name="Durnford D.G."/>
            <person name="Fast N.M."/>
            <person name="Green B.R."/>
            <person name="Grisdale C.J."/>
            <person name="Hempel F."/>
            <person name="Henrissat B."/>
            <person name="Hoppner M.P."/>
            <person name="Ishida K."/>
            <person name="Kim E."/>
            <person name="Koreny L."/>
            <person name="Kroth P.G."/>
            <person name="Liu Y."/>
            <person name="Malik S.B."/>
            <person name="Maier U.G."/>
            <person name="McRose D."/>
            <person name="Mock T."/>
            <person name="Neilson J.A."/>
            <person name="Onodera N.T."/>
            <person name="Poole A.M."/>
            <person name="Pritham E.J."/>
            <person name="Richards T.A."/>
            <person name="Rocap G."/>
            <person name="Roy S.W."/>
            <person name="Sarai C."/>
            <person name="Schaack S."/>
            <person name="Shirato S."/>
            <person name="Slamovits C.H."/>
            <person name="Spencer D.F."/>
            <person name="Suzuki S."/>
            <person name="Worden A.Z."/>
            <person name="Zauner S."/>
            <person name="Barry K."/>
            <person name="Bell C."/>
            <person name="Bharti A.K."/>
            <person name="Crow J.A."/>
            <person name="Grimwood J."/>
            <person name="Kramer R."/>
            <person name="Lindquist E."/>
            <person name="Lucas S."/>
            <person name="Salamov A."/>
            <person name="McFadden G.I."/>
            <person name="Lane C.E."/>
            <person name="Keeling P.J."/>
            <person name="Gray M.W."/>
            <person name="Grigoriev I.V."/>
            <person name="Archibald J.M."/>
        </authorList>
    </citation>
    <scope>NUCLEOTIDE SEQUENCE</scope>
    <source>
        <strain evidence="3 5">CCMP2712</strain>
    </source>
</reference>
<dbReference type="RefSeq" id="XP_005841310.1">
    <property type="nucleotide sequence ID" value="XM_005841253.1"/>
</dbReference>
<dbReference type="GeneID" id="17311108"/>
<name>L1K1M0_GUITC</name>
<dbReference type="AlphaFoldDB" id="L1K1M0"/>
<reference evidence="4" key="3">
    <citation type="submission" date="2016-03" db="UniProtKB">
        <authorList>
            <consortium name="EnsemblProtists"/>
        </authorList>
    </citation>
    <scope>IDENTIFICATION</scope>
</reference>
<evidence type="ECO:0000313" key="3">
    <source>
        <dbReference type="EMBL" id="EKX54330.1"/>
    </source>
</evidence>
<dbReference type="EMBL" id="JH992967">
    <property type="protein sequence ID" value="EKX54330.1"/>
    <property type="molecule type" value="Genomic_DNA"/>
</dbReference>
<feature type="region of interest" description="Disordered" evidence="1">
    <location>
        <begin position="196"/>
        <end position="245"/>
    </location>
</feature>
<dbReference type="KEGG" id="gtt:GUITHDRAFT_149981"/>
<dbReference type="EnsemblProtists" id="EKX54330">
    <property type="protein sequence ID" value="EKX54330"/>
    <property type="gene ID" value="GUITHDRAFT_149981"/>
</dbReference>